<dbReference type="InParanoid" id="A0A167PBU7"/>
<evidence type="ECO:0000256" key="2">
    <source>
        <dbReference type="ARBA" id="ARBA00022980"/>
    </source>
</evidence>
<dbReference type="VEuPathDB" id="FungiDB:PHYBLDRAFT_141492"/>
<dbReference type="GO" id="GO:0005840">
    <property type="term" value="C:ribosome"/>
    <property type="evidence" value="ECO:0007669"/>
    <property type="project" value="UniProtKB-KW"/>
</dbReference>
<feature type="region of interest" description="Disordered" evidence="5">
    <location>
        <begin position="1"/>
        <end position="29"/>
    </location>
</feature>
<evidence type="ECO:0000256" key="3">
    <source>
        <dbReference type="ARBA" id="ARBA00023128"/>
    </source>
</evidence>
<evidence type="ECO:0000259" key="6">
    <source>
        <dbReference type="Pfam" id="PF05047"/>
    </source>
</evidence>
<dbReference type="PANTHER" id="PTHR13274:SF2">
    <property type="entry name" value="SMALL RIBOSOMAL SUBUNIT PROTEIN MS25"/>
    <property type="match status" value="1"/>
</dbReference>
<evidence type="ECO:0000313" key="8">
    <source>
        <dbReference type="Proteomes" id="UP000077315"/>
    </source>
</evidence>
<dbReference type="GO" id="GO:1990904">
    <property type="term" value="C:ribonucleoprotein complex"/>
    <property type="evidence" value="ECO:0007669"/>
    <property type="project" value="UniProtKB-KW"/>
</dbReference>
<keyword evidence="4" id="KW-0687">Ribonucleoprotein</keyword>
<dbReference type="EMBL" id="KV440974">
    <property type="protein sequence ID" value="OAD77617.1"/>
    <property type="molecule type" value="Genomic_DNA"/>
</dbReference>
<dbReference type="GO" id="GO:0005739">
    <property type="term" value="C:mitochondrion"/>
    <property type="evidence" value="ECO:0007669"/>
    <property type="project" value="UniProtKB-SubCell"/>
</dbReference>
<evidence type="ECO:0000313" key="7">
    <source>
        <dbReference type="EMBL" id="OAD77617.1"/>
    </source>
</evidence>
<gene>
    <name evidence="7" type="ORF">PHYBLDRAFT_141492</name>
</gene>
<dbReference type="Pfam" id="PF05047">
    <property type="entry name" value="L51_S25_CI-B8"/>
    <property type="match status" value="1"/>
</dbReference>
<feature type="domain" description="Ribosomal protein/NADH dehydrogenase" evidence="6">
    <location>
        <begin position="84"/>
        <end position="123"/>
    </location>
</feature>
<dbReference type="AlphaFoldDB" id="A0A167PBU7"/>
<comment type="subcellular location">
    <subcellularLocation>
        <location evidence="1">Mitochondrion</location>
    </subcellularLocation>
</comment>
<dbReference type="OrthoDB" id="1696305at2759"/>
<keyword evidence="3" id="KW-0496">Mitochondrion</keyword>
<feature type="compositionally biased region" description="Polar residues" evidence="5">
    <location>
        <begin position="16"/>
        <end position="29"/>
    </location>
</feature>
<dbReference type="InterPro" id="IPR040049">
    <property type="entry name" value="Ribosomal_mS25/mL61"/>
</dbReference>
<keyword evidence="2" id="KW-0689">Ribosomal protein</keyword>
<dbReference type="InterPro" id="IPR036249">
    <property type="entry name" value="Thioredoxin-like_sf"/>
</dbReference>
<dbReference type="InterPro" id="IPR007741">
    <property type="entry name" value="Ribosomal_mL43/mS25/NADH_DH"/>
</dbReference>
<dbReference type="GO" id="GO:0003735">
    <property type="term" value="F:structural constituent of ribosome"/>
    <property type="evidence" value="ECO:0007669"/>
    <property type="project" value="InterPro"/>
</dbReference>
<organism evidence="7 8">
    <name type="scientific">Phycomyces blakesleeanus (strain ATCC 8743b / DSM 1359 / FGSC 10004 / NBRC 33097 / NRRL 1555)</name>
    <dbReference type="NCBI Taxonomy" id="763407"/>
    <lineage>
        <taxon>Eukaryota</taxon>
        <taxon>Fungi</taxon>
        <taxon>Fungi incertae sedis</taxon>
        <taxon>Mucoromycota</taxon>
        <taxon>Mucoromycotina</taxon>
        <taxon>Mucoromycetes</taxon>
        <taxon>Mucorales</taxon>
        <taxon>Phycomycetaceae</taxon>
        <taxon>Phycomyces</taxon>
    </lineage>
</organism>
<dbReference type="GeneID" id="28991506"/>
<protein>
    <recommendedName>
        <fullName evidence="6">Ribosomal protein/NADH dehydrogenase domain-containing protein</fullName>
    </recommendedName>
</protein>
<sequence length="149" mass="16380">MRQEISLPSPDRKSNSDVAGSQTDSSFTKLQSNHSTLLQQSLQSQPTTTTLVVVPELGAQKLAFNVSKVSLTIPIKGKHEGMGAKHFLHESLPRLQYNNPSVVFEVAKNVDPKTKPELTIHFNEQSPKILAIPSLHSDVICDMLLRATP</sequence>
<accession>A0A167PBU7</accession>
<dbReference type="Gene3D" id="3.40.30.10">
    <property type="entry name" value="Glutaredoxin"/>
    <property type="match status" value="1"/>
</dbReference>
<dbReference type="PANTHER" id="PTHR13274">
    <property type="entry name" value="MITOCHONDRIAL RIBOSOMAL PROTEIN S25"/>
    <property type="match status" value="1"/>
</dbReference>
<evidence type="ECO:0000256" key="1">
    <source>
        <dbReference type="ARBA" id="ARBA00004173"/>
    </source>
</evidence>
<proteinExistence type="predicted"/>
<evidence type="ECO:0000256" key="4">
    <source>
        <dbReference type="ARBA" id="ARBA00023274"/>
    </source>
</evidence>
<reference evidence="8" key="1">
    <citation type="submission" date="2015-06" db="EMBL/GenBank/DDBJ databases">
        <title>Expansion of signal transduction pathways in fungi by whole-genome duplication.</title>
        <authorList>
            <consortium name="DOE Joint Genome Institute"/>
            <person name="Corrochano L.M."/>
            <person name="Kuo A."/>
            <person name="Marcet-Houben M."/>
            <person name="Polaino S."/>
            <person name="Salamov A."/>
            <person name="Villalobos J.M."/>
            <person name="Alvarez M.I."/>
            <person name="Avalos J."/>
            <person name="Benito E.P."/>
            <person name="Benoit I."/>
            <person name="Burger G."/>
            <person name="Camino L.P."/>
            <person name="Canovas D."/>
            <person name="Cerda-Olmedo E."/>
            <person name="Cheng J.-F."/>
            <person name="Dominguez A."/>
            <person name="Elias M."/>
            <person name="Eslava A.P."/>
            <person name="Glaser F."/>
            <person name="Grimwood J."/>
            <person name="Gutierrez G."/>
            <person name="Heitman J."/>
            <person name="Henrissat B."/>
            <person name="Iturriaga E.A."/>
            <person name="Lang B.F."/>
            <person name="Lavin J.L."/>
            <person name="Lee S."/>
            <person name="Li W."/>
            <person name="Lindquist E."/>
            <person name="Lopez-Garcia S."/>
            <person name="Luque E.M."/>
            <person name="Marcos A.T."/>
            <person name="Martin J."/>
            <person name="McCluskey K."/>
            <person name="Medina H.R."/>
            <person name="Miralles-Duran A."/>
            <person name="Miyazaki A."/>
            <person name="Munoz-Torres E."/>
            <person name="Oguiza J.A."/>
            <person name="Ohm R."/>
            <person name="Olmedo M."/>
            <person name="Orejas M."/>
            <person name="Ortiz-Castellanos L."/>
            <person name="Pisabarro A.G."/>
            <person name="Rodriguez-Romero J."/>
            <person name="Ruiz-Herrera J."/>
            <person name="Ruiz-Vazquez R."/>
            <person name="Sanz C."/>
            <person name="Schackwitz W."/>
            <person name="Schmutz J."/>
            <person name="Shahriari M."/>
            <person name="Shelest E."/>
            <person name="Silva-Franco F."/>
            <person name="Soanes D."/>
            <person name="Syed K."/>
            <person name="Tagua V.G."/>
            <person name="Talbot N.J."/>
            <person name="Thon M."/>
            <person name="De vries R.P."/>
            <person name="Wiebenga A."/>
            <person name="Yadav J.S."/>
            <person name="Braun E.L."/>
            <person name="Baker S."/>
            <person name="Garre V."/>
            <person name="Horwitz B."/>
            <person name="Torres-Martinez S."/>
            <person name="Idnurm A."/>
            <person name="Herrera-Estrella A."/>
            <person name="Gabaldon T."/>
            <person name="Grigoriev I.V."/>
        </authorList>
    </citation>
    <scope>NUCLEOTIDE SEQUENCE [LARGE SCALE GENOMIC DNA]</scope>
    <source>
        <strain evidence="8">NRRL 1555(-)</strain>
    </source>
</reference>
<keyword evidence="8" id="KW-1185">Reference proteome</keyword>
<dbReference type="Proteomes" id="UP000077315">
    <property type="component" value="Unassembled WGS sequence"/>
</dbReference>
<evidence type="ECO:0000256" key="5">
    <source>
        <dbReference type="SAM" id="MobiDB-lite"/>
    </source>
</evidence>
<dbReference type="SUPFAM" id="SSF52833">
    <property type="entry name" value="Thioredoxin-like"/>
    <property type="match status" value="1"/>
</dbReference>
<name>A0A167PBU7_PHYB8</name>
<dbReference type="RefSeq" id="XP_018295657.1">
    <property type="nucleotide sequence ID" value="XM_018430600.1"/>
</dbReference>